<dbReference type="Pfam" id="PF12823">
    <property type="entry name" value="DUF3817"/>
    <property type="match status" value="1"/>
</dbReference>
<evidence type="ECO:0000259" key="7">
    <source>
        <dbReference type="Pfam" id="PF12823"/>
    </source>
</evidence>
<feature type="transmembrane region" description="Helical" evidence="6">
    <location>
        <begin position="37"/>
        <end position="58"/>
    </location>
</feature>
<feature type="domain" description="DUF3817" evidence="7">
    <location>
        <begin position="2"/>
        <end position="91"/>
    </location>
</feature>
<dbReference type="InterPro" id="IPR023845">
    <property type="entry name" value="DUF3817_TM"/>
</dbReference>
<keyword evidence="4 6" id="KW-1133">Transmembrane helix</keyword>
<evidence type="ECO:0000313" key="9">
    <source>
        <dbReference type="Proteomes" id="UP001600107"/>
    </source>
</evidence>
<evidence type="ECO:0000256" key="3">
    <source>
        <dbReference type="ARBA" id="ARBA00022692"/>
    </source>
</evidence>
<dbReference type="PANTHER" id="PTHR40077">
    <property type="entry name" value="MEMBRANE PROTEIN-RELATED"/>
    <property type="match status" value="1"/>
</dbReference>
<evidence type="ECO:0000256" key="2">
    <source>
        <dbReference type="ARBA" id="ARBA00022475"/>
    </source>
</evidence>
<dbReference type="NCBIfam" id="TIGR03954">
    <property type="entry name" value="integ_memb_HG"/>
    <property type="match status" value="1"/>
</dbReference>
<comment type="subcellular location">
    <subcellularLocation>
        <location evidence="1">Cell membrane</location>
        <topology evidence="1">Multi-pass membrane protein</topology>
    </subcellularLocation>
</comment>
<evidence type="ECO:0000256" key="4">
    <source>
        <dbReference type="ARBA" id="ARBA00022989"/>
    </source>
</evidence>
<dbReference type="PANTHER" id="PTHR40077:SF1">
    <property type="entry name" value="MEMBRANE PROTEIN"/>
    <property type="match status" value="1"/>
</dbReference>
<name>A0ABW6I393_9FLAO</name>
<organism evidence="8 9">
    <name type="scientific">Flavobacterium zhoui</name>
    <dbReference type="NCBI Taxonomy" id="3230414"/>
    <lineage>
        <taxon>Bacteria</taxon>
        <taxon>Pseudomonadati</taxon>
        <taxon>Bacteroidota</taxon>
        <taxon>Flavobacteriia</taxon>
        <taxon>Flavobacteriales</taxon>
        <taxon>Flavobacteriaceae</taxon>
        <taxon>Flavobacterium</taxon>
    </lineage>
</organism>
<evidence type="ECO:0000256" key="5">
    <source>
        <dbReference type="ARBA" id="ARBA00023136"/>
    </source>
</evidence>
<evidence type="ECO:0000313" key="8">
    <source>
        <dbReference type="EMBL" id="MFE3870748.1"/>
    </source>
</evidence>
<dbReference type="RefSeq" id="WP_379850827.1">
    <property type="nucleotide sequence ID" value="NZ_JBHZPY010000003.1"/>
</dbReference>
<keyword evidence="5 6" id="KW-0472">Membrane</keyword>
<feature type="transmembrane region" description="Helical" evidence="6">
    <location>
        <begin position="7"/>
        <end position="25"/>
    </location>
</feature>
<protein>
    <submittedName>
        <fullName evidence="8">DUF3817 domain-containing protein</fullName>
    </submittedName>
</protein>
<reference evidence="8 9" key="1">
    <citation type="submission" date="2024-06" db="EMBL/GenBank/DDBJ databases">
        <title>Flavobacterium spp. isolated from glacier.</title>
        <authorList>
            <person name="Han D."/>
        </authorList>
    </citation>
    <scope>NUCLEOTIDE SEQUENCE [LARGE SCALE GENOMIC DNA]</scope>
    <source>
        <strain evidence="8 9">ZS1P70</strain>
    </source>
</reference>
<comment type="caution">
    <text evidence="8">The sequence shown here is derived from an EMBL/GenBank/DDBJ whole genome shotgun (WGS) entry which is preliminary data.</text>
</comment>
<keyword evidence="3 6" id="KW-0812">Transmembrane</keyword>
<keyword evidence="2" id="KW-1003">Cell membrane</keyword>
<evidence type="ECO:0000256" key="1">
    <source>
        <dbReference type="ARBA" id="ARBA00004651"/>
    </source>
</evidence>
<dbReference type="EMBL" id="JBHZPY010000003">
    <property type="protein sequence ID" value="MFE3870748.1"/>
    <property type="molecule type" value="Genomic_DNA"/>
</dbReference>
<evidence type="ECO:0000256" key="6">
    <source>
        <dbReference type="SAM" id="Phobius"/>
    </source>
</evidence>
<keyword evidence="9" id="KW-1185">Reference proteome</keyword>
<accession>A0ABW6I393</accession>
<feature type="transmembrane region" description="Helical" evidence="6">
    <location>
        <begin position="70"/>
        <end position="86"/>
    </location>
</feature>
<gene>
    <name evidence="8" type="ORF">ACFX5F_05885</name>
</gene>
<proteinExistence type="predicted"/>
<dbReference type="Proteomes" id="UP001600107">
    <property type="component" value="Unassembled WGS sequence"/>
</dbReference>
<sequence length="94" mass="10864">MLKIFKVTAILEGISYLVLFSNMLFIKPTNFALYKTLLYPIGMSHGVLFIGYIILAILLKKSQKWDFKNFIIILIASLIPLGTFYVDRKYLKNV</sequence>